<accession>X1UET5</accession>
<evidence type="ECO:0000259" key="1">
    <source>
        <dbReference type="Pfam" id="PF08666"/>
    </source>
</evidence>
<dbReference type="InterPro" id="IPR013974">
    <property type="entry name" value="SAF"/>
</dbReference>
<dbReference type="CDD" id="cd11614">
    <property type="entry name" value="SAF_CpaB_FlgA_like"/>
    <property type="match status" value="1"/>
</dbReference>
<protein>
    <recommendedName>
        <fullName evidence="1">SAF domain-containing protein</fullName>
    </recommendedName>
</protein>
<reference evidence="2" key="1">
    <citation type="journal article" date="2014" name="Front. Microbiol.">
        <title>High frequency of phylogenetically diverse reductive dehalogenase-homologous genes in deep subseafloor sedimentary metagenomes.</title>
        <authorList>
            <person name="Kawai M."/>
            <person name="Futagami T."/>
            <person name="Toyoda A."/>
            <person name="Takaki Y."/>
            <person name="Nishi S."/>
            <person name="Hori S."/>
            <person name="Arai W."/>
            <person name="Tsubouchi T."/>
            <person name="Morono Y."/>
            <person name="Uchiyama I."/>
            <person name="Ito T."/>
            <person name="Fujiyama A."/>
            <person name="Inagaki F."/>
            <person name="Takami H."/>
        </authorList>
    </citation>
    <scope>NUCLEOTIDE SEQUENCE</scope>
    <source>
        <strain evidence="2">Expedition CK06-06</strain>
    </source>
</reference>
<proteinExistence type="predicted"/>
<comment type="caution">
    <text evidence="2">The sequence shown here is derived from an EMBL/GenBank/DDBJ whole genome shotgun (WGS) entry which is preliminary data.</text>
</comment>
<evidence type="ECO:0000313" key="2">
    <source>
        <dbReference type="EMBL" id="GAJ02072.1"/>
    </source>
</evidence>
<name>X1UET5_9ZZZZ</name>
<feature type="non-terminal residue" evidence="2">
    <location>
        <position position="93"/>
    </location>
</feature>
<sequence>MLSGGKKIGVCEVIFGLKYNFRQAVTKVDIPAGTVISPENVKIEKTVSNYPESAGWKPPYGLIAKRRVPAKTVLGPHMTRPVKSPIIAKRNQK</sequence>
<gene>
    <name evidence="2" type="ORF">S12H4_30173</name>
</gene>
<feature type="domain" description="SAF" evidence="1">
    <location>
        <begin position="24"/>
        <end position="79"/>
    </location>
</feature>
<dbReference type="EMBL" id="BARW01017471">
    <property type="protein sequence ID" value="GAJ02072.1"/>
    <property type="molecule type" value="Genomic_DNA"/>
</dbReference>
<organism evidence="2">
    <name type="scientific">marine sediment metagenome</name>
    <dbReference type="NCBI Taxonomy" id="412755"/>
    <lineage>
        <taxon>unclassified sequences</taxon>
        <taxon>metagenomes</taxon>
        <taxon>ecological metagenomes</taxon>
    </lineage>
</organism>
<dbReference type="AlphaFoldDB" id="X1UET5"/>
<dbReference type="Pfam" id="PF08666">
    <property type="entry name" value="SAF"/>
    <property type="match status" value="1"/>
</dbReference>